<organism evidence="5 6">
    <name type="scientific">Rubinisphaera brasiliensis (strain ATCC 49424 / DSM 5305 / JCM 21570 / IAM 15109 / NBRC 103401 / IFAM 1448)</name>
    <name type="common">Planctomyces brasiliensis</name>
    <dbReference type="NCBI Taxonomy" id="756272"/>
    <lineage>
        <taxon>Bacteria</taxon>
        <taxon>Pseudomonadati</taxon>
        <taxon>Planctomycetota</taxon>
        <taxon>Planctomycetia</taxon>
        <taxon>Planctomycetales</taxon>
        <taxon>Planctomycetaceae</taxon>
        <taxon>Rubinisphaera</taxon>
    </lineage>
</organism>
<dbReference type="SUPFAM" id="SSF56784">
    <property type="entry name" value="HAD-like"/>
    <property type="match status" value="1"/>
</dbReference>
<dbReference type="GO" id="GO:0008967">
    <property type="term" value="F:phosphoglycolate phosphatase activity"/>
    <property type="evidence" value="ECO:0007669"/>
    <property type="project" value="UniProtKB-EC"/>
</dbReference>
<gene>
    <name evidence="5" type="ordered locus">Plabr_0651</name>
</gene>
<dbReference type="SFLD" id="SFLDG01129">
    <property type="entry name" value="C1.5:_HAD__Beta-PGM__Phosphata"/>
    <property type="match status" value="1"/>
</dbReference>
<dbReference type="AlphaFoldDB" id="F0SFY9"/>
<accession>F0SFY9</accession>
<comment type="catalytic activity">
    <reaction evidence="1">
        <text>2-phosphoglycolate + H2O = glycolate + phosphate</text>
        <dbReference type="Rhea" id="RHEA:14369"/>
        <dbReference type="ChEBI" id="CHEBI:15377"/>
        <dbReference type="ChEBI" id="CHEBI:29805"/>
        <dbReference type="ChEBI" id="CHEBI:43474"/>
        <dbReference type="ChEBI" id="CHEBI:58033"/>
        <dbReference type="EC" id="3.1.3.18"/>
    </reaction>
</comment>
<evidence type="ECO:0000313" key="5">
    <source>
        <dbReference type="EMBL" id="ADY58278.1"/>
    </source>
</evidence>
<evidence type="ECO:0000256" key="4">
    <source>
        <dbReference type="ARBA" id="ARBA00013078"/>
    </source>
</evidence>
<dbReference type="STRING" id="756272.Plabr_0651"/>
<evidence type="ECO:0000256" key="3">
    <source>
        <dbReference type="ARBA" id="ARBA00006171"/>
    </source>
</evidence>
<dbReference type="RefSeq" id="WP_013627021.1">
    <property type="nucleotide sequence ID" value="NC_015174.1"/>
</dbReference>
<evidence type="ECO:0000256" key="2">
    <source>
        <dbReference type="ARBA" id="ARBA00004818"/>
    </source>
</evidence>
<evidence type="ECO:0000313" key="6">
    <source>
        <dbReference type="Proteomes" id="UP000006860"/>
    </source>
</evidence>
<dbReference type="Proteomes" id="UP000006860">
    <property type="component" value="Chromosome"/>
</dbReference>
<protein>
    <recommendedName>
        <fullName evidence="4">phosphoglycolate phosphatase</fullName>
        <ecNumber evidence="4">3.1.3.18</ecNumber>
    </recommendedName>
</protein>
<dbReference type="KEGG" id="pbs:Plabr_0651"/>
<dbReference type="PANTHER" id="PTHR43434">
    <property type="entry name" value="PHOSPHOGLYCOLATE PHOSPHATASE"/>
    <property type="match status" value="1"/>
</dbReference>
<dbReference type="InterPro" id="IPR036412">
    <property type="entry name" value="HAD-like_sf"/>
</dbReference>
<dbReference type="InterPro" id="IPR023198">
    <property type="entry name" value="PGP-like_dom2"/>
</dbReference>
<dbReference type="HOGENOM" id="CLU_045011_18_0_0"/>
<dbReference type="GO" id="GO:0006281">
    <property type="term" value="P:DNA repair"/>
    <property type="evidence" value="ECO:0007669"/>
    <property type="project" value="TreeGrafter"/>
</dbReference>
<keyword evidence="6" id="KW-1185">Reference proteome</keyword>
<proteinExistence type="inferred from homology"/>
<comment type="similarity">
    <text evidence="3">Belongs to the HAD-like hydrolase superfamily. CbbY/CbbZ/Gph/YieH family.</text>
</comment>
<dbReference type="Gene3D" id="1.10.150.240">
    <property type="entry name" value="Putative phosphatase, domain 2"/>
    <property type="match status" value="1"/>
</dbReference>
<dbReference type="GO" id="GO:0005829">
    <property type="term" value="C:cytosol"/>
    <property type="evidence" value="ECO:0007669"/>
    <property type="project" value="TreeGrafter"/>
</dbReference>
<dbReference type="SFLD" id="SFLDS00003">
    <property type="entry name" value="Haloacid_Dehalogenase"/>
    <property type="match status" value="1"/>
</dbReference>
<keyword evidence="5" id="KW-0378">Hydrolase</keyword>
<dbReference type="OrthoDB" id="9781769at2"/>
<dbReference type="PANTHER" id="PTHR43434:SF1">
    <property type="entry name" value="PHOSPHOGLYCOLATE PHOSPHATASE"/>
    <property type="match status" value="1"/>
</dbReference>
<sequence length="226" mass="25261">MSTTYLFDIDGTLLSSGRAGQKAMEEALRVELGVENLDYEIPTAGRTDRAIITDLFRWHDEPLTETRFQQFRDCYFSLLPNHLQAGGGMVLPGVTELLAKITAESNEFTGLMTGNFQTSGWLKVRHFAIDHHFSFGVFGDVHVDRDDLARLAWSELIAKRPELEPNHIWVIGDTPADVQCARAIGARVLAVATGRYSREELEATNPDATVDDFQRTDDVLDILLHG</sequence>
<name>F0SFY9_RUBBR</name>
<comment type="pathway">
    <text evidence="2">Organic acid metabolism; glycolate biosynthesis; glycolate from 2-phosphoglycolate: step 1/1.</text>
</comment>
<dbReference type="InterPro" id="IPR023214">
    <property type="entry name" value="HAD_sf"/>
</dbReference>
<reference evidence="6" key="1">
    <citation type="submission" date="2011-02" db="EMBL/GenBank/DDBJ databases">
        <title>The complete genome of Planctomyces brasiliensis DSM 5305.</title>
        <authorList>
            <person name="Lucas S."/>
            <person name="Copeland A."/>
            <person name="Lapidus A."/>
            <person name="Bruce D."/>
            <person name="Goodwin L."/>
            <person name="Pitluck S."/>
            <person name="Kyrpides N."/>
            <person name="Mavromatis K."/>
            <person name="Pagani I."/>
            <person name="Ivanova N."/>
            <person name="Ovchinnikova G."/>
            <person name="Lu M."/>
            <person name="Detter J.C."/>
            <person name="Han C."/>
            <person name="Land M."/>
            <person name="Hauser L."/>
            <person name="Markowitz V."/>
            <person name="Cheng J.-F."/>
            <person name="Hugenholtz P."/>
            <person name="Woyke T."/>
            <person name="Wu D."/>
            <person name="Tindall B."/>
            <person name="Pomrenke H.G."/>
            <person name="Brambilla E."/>
            <person name="Klenk H.-P."/>
            <person name="Eisen J.A."/>
        </authorList>
    </citation>
    <scope>NUCLEOTIDE SEQUENCE [LARGE SCALE GENOMIC DNA]</scope>
    <source>
        <strain evidence="6">ATCC 49424 / DSM 5305 / JCM 21570 / NBRC 103401 / IFAM 1448</strain>
    </source>
</reference>
<dbReference type="Pfam" id="PF13242">
    <property type="entry name" value="Hydrolase_like"/>
    <property type="match status" value="1"/>
</dbReference>
<dbReference type="EC" id="3.1.3.18" evidence="4"/>
<dbReference type="Gene3D" id="3.40.50.1000">
    <property type="entry name" value="HAD superfamily/HAD-like"/>
    <property type="match status" value="1"/>
</dbReference>
<dbReference type="EMBL" id="CP002546">
    <property type="protein sequence ID" value="ADY58278.1"/>
    <property type="molecule type" value="Genomic_DNA"/>
</dbReference>
<evidence type="ECO:0000256" key="1">
    <source>
        <dbReference type="ARBA" id="ARBA00000830"/>
    </source>
</evidence>
<dbReference type="InterPro" id="IPR050155">
    <property type="entry name" value="HAD-like_hydrolase_sf"/>
</dbReference>
<dbReference type="eggNOG" id="COG0546">
    <property type="taxonomic scope" value="Bacteria"/>
</dbReference>